<evidence type="ECO:0000313" key="1">
    <source>
        <dbReference type="EMBL" id="KIM75545.1"/>
    </source>
</evidence>
<protein>
    <submittedName>
        <fullName evidence="1">Uncharacterized protein</fullName>
    </submittedName>
</protein>
<sequence length="171" mass="19457">MMDILEKGYPDDEHVLVFDNAITHLKQEEDALSAMKMPKFTPKLGKNWGVEVVELDEDCNIVHGTERKVFRMQIRMTNAKFADGVASILEERSFTDMFKLKAQCKDFKCASDATCCCCHHILYTWQPDFVDVPSKLKMNAIIIVHNVISVMLRDDDNAKNSASTVACDEYT</sequence>
<dbReference type="Proteomes" id="UP000054166">
    <property type="component" value="Unassembled WGS sequence"/>
</dbReference>
<name>A0A0C3ESJ2_PILCF</name>
<organism evidence="1 2">
    <name type="scientific">Piloderma croceum (strain F 1598)</name>
    <dbReference type="NCBI Taxonomy" id="765440"/>
    <lineage>
        <taxon>Eukaryota</taxon>
        <taxon>Fungi</taxon>
        <taxon>Dikarya</taxon>
        <taxon>Basidiomycota</taxon>
        <taxon>Agaricomycotina</taxon>
        <taxon>Agaricomycetes</taxon>
        <taxon>Agaricomycetidae</taxon>
        <taxon>Atheliales</taxon>
        <taxon>Atheliaceae</taxon>
        <taxon>Piloderma</taxon>
    </lineage>
</organism>
<dbReference type="InParanoid" id="A0A0C3ESJ2"/>
<dbReference type="HOGENOM" id="CLU_1563462_0_0_1"/>
<accession>A0A0C3ESJ2</accession>
<dbReference type="EMBL" id="KN833045">
    <property type="protein sequence ID" value="KIM75545.1"/>
    <property type="molecule type" value="Genomic_DNA"/>
</dbReference>
<dbReference type="OrthoDB" id="10039611at2759"/>
<proteinExistence type="predicted"/>
<reference evidence="1 2" key="1">
    <citation type="submission" date="2014-04" db="EMBL/GenBank/DDBJ databases">
        <authorList>
            <consortium name="DOE Joint Genome Institute"/>
            <person name="Kuo A."/>
            <person name="Tarkka M."/>
            <person name="Buscot F."/>
            <person name="Kohler A."/>
            <person name="Nagy L.G."/>
            <person name="Floudas D."/>
            <person name="Copeland A."/>
            <person name="Barry K.W."/>
            <person name="Cichocki N."/>
            <person name="Veneault-Fourrey C."/>
            <person name="LaButti K."/>
            <person name="Lindquist E.A."/>
            <person name="Lipzen A."/>
            <person name="Lundell T."/>
            <person name="Morin E."/>
            <person name="Murat C."/>
            <person name="Sun H."/>
            <person name="Tunlid A."/>
            <person name="Henrissat B."/>
            <person name="Grigoriev I.V."/>
            <person name="Hibbett D.S."/>
            <person name="Martin F."/>
            <person name="Nordberg H.P."/>
            <person name="Cantor M.N."/>
            <person name="Hua S.X."/>
        </authorList>
    </citation>
    <scope>NUCLEOTIDE SEQUENCE [LARGE SCALE GENOMIC DNA]</scope>
    <source>
        <strain evidence="1 2">F 1598</strain>
    </source>
</reference>
<evidence type="ECO:0000313" key="2">
    <source>
        <dbReference type="Proteomes" id="UP000054166"/>
    </source>
</evidence>
<keyword evidence="2" id="KW-1185">Reference proteome</keyword>
<reference evidence="2" key="2">
    <citation type="submission" date="2015-01" db="EMBL/GenBank/DDBJ databases">
        <title>Evolutionary Origins and Diversification of the Mycorrhizal Mutualists.</title>
        <authorList>
            <consortium name="DOE Joint Genome Institute"/>
            <consortium name="Mycorrhizal Genomics Consortium"/>
            <person name="Kohler A."/>
            <person name="Kuo A."/>
            <person name="Nagy L.G."/>
            <person name="Floudas D."/>
            <person name="Copeland A."/>
            <person name="Barry K.W."/>
            <person name="Cichocki N."/>
            <person name="Veneault-Fourrey C."/>
            <person name="LaButti K."/>
            <person name="Lindquist E.A."/>
            <person name="Lipzen A."/>
            <person name="Lundell T."/>
            <person name="Morin E."/>
            <person name="Murat C."/>
            <person name="Riley R."/>
            <person name="Ohm R."/>
            <person name="Sun H."/>
            <person name="Tunlid A."/>
            <person name="Henrissat B."/>
            <person name="Grigoriev I.V."/>
            <person name="Hibbett D.S."/>
            <person name="Martin F."/>
        </authorList>
    </citation>
    <scope>NUCLEOTIDE SEQUENCE [LARGE SCALE GENOMIC DNA]</scope>
    <source>
        <strain evidence="2">F 1598</strain>
    </source>
</reference>
<gene>
    <name evidence="1" type="ORF">PILCRDRAFT_798871</name>
</gene>
<dbReference type="AlphaFoldDB" id="A0A0C3ESJ2"/>